<accession>D6TIY3</accession>
<dbReference type="EMBL" id="ADVG01000001">
    <property type="protein sequence ID" value="EFH89390.1"/>
    <property type="molecule type" value="Genomic_DNA"/>
</dbReference>
<proteinExistence type="predicted"/>
<evidence type="ECO:0000313" key="1">
    <source>
        <dbReference type="EMBL" id="EFH89390.1"/>
    </source>
</evidence>
<comment type="caution">
    <text evidence="1">The sequence shown here is derived from an EMBL/GenBank/DDBJ whole genome shotgun (WGS) entry which is preliminary data.</text>
</comment>
<dbReference type="AlphaFoldDB" id="D6TIY3"/>
<dbReference type="Proteomes" id="UP000004508">
    <property type="component" value="Unassembled WGS sequence"/>
</dbReference>
<evidence type="ECO:0000313" key="2">
    <source>
        <dbReference type="Proteomes" id="UP000004508"/>
    </source>
</evidence>
<organism evidence="1 2">
    <name type="scientific">Ktedonobacter racemifer DSM 44963</name>
    <dbReference type="NCBI Taxonomy" id="485913"/>
    <lineage>
        <taxon>Bacteria</taxon>
        <taxon>Bacillati</taxon>
        <taxon>Chloroflexota</taxon>
        <taxon>Ktedonobacteria</taxon>
        <taxon>Ktedonobacterales</taxon>
        <taxon>Ktedonobacteraceae</taxon>
        <taxon>Ktedonobacter</taxon>
    </lineage>
</organism>
<dbReference type="STRING" id="485913.Krac_10943"/>
<keyword evidence="2" id="KW-1185">Reference proteome</keyword>
<gene>
    <name evidence="1" type="ORF">Krac_10943</name>
</gene>
<dbReference type="InParanoid" id="D6TIY3"/>
<protein>
    <submittedName>
        <fullName evidence="1">Uncharacterized protein</fullName>
    </submittedName>
</protein>
<name>D6TIY3_KTERA</name>
<reference evidence="1 2" key="1">
    <citation type="journal article" date="2011" name="Stand. Genomic Sci.">
        <title>Non-contiguous finished genome sequence and contextual data of the filamentous soil bacterium Ktedonobacter racemifer type strain (SOSP1-21).</title>
        <authorList>
            <person name="Chang Y.J."/>
            <person name="Land M."/>
            <person name="Hauser L."/>
            <person name="Chertkov O."/>
            <person name="Del Rio T.G."/>
            <person name="Nolan M."/>
            <person name="Copeland A."/>
            <person name="Tice H."/>
            <person name="Cheng J.F."/>
            <person name="Lucas S."/>
            <person name="Han C."/>
            <person name="Goodwin L."/>
            <person name="Pitluck S."/>
            <person name="Ivanova N."/>
            <person name="Ovchinikova G."/>
            <person name="Pati A."/>
            <person name="Chen A."/>
            <person name="Palaniappan K."/>
            <person name="Mavromatis K."/>
            <person name="Liolios K."/>
            <person name="Brettin T."/>
            <person name="Fiebig A."/>
            <person name="Rohde M."/>
            <person name="Abt B."/>
            <person name="Goker M."/>
            <person name="Detter J.C."/>
            <person name="Woyke T."/>
            <person name="Bristow J."/>
            <person name="Eisen J.A."/>
            <person name="Markowitz V."/>
            <person name="Hugenholtz P."/>
            <person name="Kyrpides N.C."/>
            <person name="Klenk H.P."/>
            <person name="Lapidus A."/>
        </authorList>
    </citation>
    <scope>NUCLEOTIDE SEQUENCE [LARGE SCALE GENOMIC DNA]</scope>
    <source>
        <strain evidence="2">DSM 44963</strain>
    </source>
</reference>
<sequence length="50" mass="5863">MPKQSSQQNTRHQAGNMLSYPFQEQAGITYIKSISKKLFSVHRNARMYYP</sequence>